<protein>
    <submittedName>
        <fullName evidence="1">Uncharacterized protein</fullName>
    </submittedName>
</protein>
<accession>A0A076LVB9</accession>
<reference evidence="1 2" key="1">
    <citation type="journal article" date="2012" name="PLoS ONE">
        <title>Edwardsiella comparative phylogenomics reveal the new intra/inter-species taxonomic relationships, virulence evolution and niche adaptation mechanisms.</title>
        <authorList>
            <person name="Yang M."/>
            <person name="Lv Y."/>
            <person name="Xiao J."/>
            <person name="Wu H."/>
            <person name="Zheng H."/>
            <person name="Liu Q."/>
            <person name="Zhang Y."/>
            <person name="Wang Q."/>
        </authorList>
    </citation>
    <scope>NUCLEOTIDE SEQUENCE [LARGE SCALE GENOMIC DNA]</scope>
    <source>
        <strain evidence="2">080813</strain>
    </source>
</reference>
<gene>
    <name evidence="1" type="ORF">ETEE_3979</name>
</gene>
<sequence>MNSRRLQVARCVAKYALVCHSASRWNTAMKMLKASLGGVKTQRLHG</sequence>
<dbReference type="RefSeq" id="WP_167549812.1">
    <property type="nucleotide sequence ID" value="NZ_CP006664.1"/>
</dbReference>
<dbReference type="GeneID" id="51989059"/>
<dbReference type="EMBL" id="CP006664">
    <property type="protein sequence ID" value="AIJ10388.1"/>
    <property type="molecule type" value="Genomic_DNA"/>
</dbReference>
<evidence type="ECO:0000313" key="2">
    <source>
        <dbReference type="Proteomes" id="UP000028681"/>
    </source>
</evidence>
<name>A0A076LVB9_9GAMM</name>
<dbReference type="HOGENOM" id="CLU_3269321_0_0_6"/>
<dbReference type="AlphaFoldDB" id="A0A076LVB9"/>
<evidence type="ECO:0000313" key="1">
    <source>
        <dbReference type="EMBL" id="AIJ10388.1"/>
    </source>
</evidence>
<proteinExistence type="predicted"/>
<dbReference type="Proteomes" id="UP000028681">
    <property type="component" value="Chromosome"/>
</dbReference>
<organism evidence="1 2">
    <name type="scientific">Edwardsiella anguillarum ET080813</name>
    <dbReference type="NCBI Taxonomy" id="667120"/>
    <lineage>
        <taxon>Bacteria</taxon>
        <taxon>Pseudomonadati</taxon>
        <taxon>Pseudomonadota</taxon>
        <taxon>Gammaproteobacteria</taxon>
        <taxon>Enterobacterales</taxon>
        <taxon>Hafniaceae</taxon>
        <taxon>Edwardsiella</taxon>
    </lineage>
</organism>
<dbReference type="KEGG" id="ete:ETEE_3979"/>